<dbReference type="PIRSF" id="PIRSF018249">
    <property type="entry name" value="MyrA_prd"/>
    <property type="match status" value="1"/>
</dbReference>
<reference evidence="7" key="1">
    <citation type="submission" date="2023-07" db="EMBL/GenBank/DDBJ databases">
        <title>Bifidobacterium aquikefiriaerophilum sp. nov. and Bifidobacterium eccum sp. nov., isolated from water kefir.</title>
        <authorList>
            <person name="Breselge S."/>
            <person name="Bellassi P."/>
            <person name="Barcenilla C."/>
            <person name="Alvarez-Ordonez A."/>
            <person name="Morelli L."/>
            <person name="Cotter P.D."/>
        </authorList>
    </citation>
    <scope>NUCLEOTIDE SEQUENCE</scope>
    <source>
        <strain evidence="7">WK012_4_13</strain>
        <strain evidence="6">WK013_4_14</strain>
        <strain evidence="5">WK048_4_13</strain>
    </source>
</reference>
<dbReference type="EMBL" id="CP129683">
    <property type="protein sequence ID" value="XDS49860.1"/>
    <property type="molecule type" value="Genomic_DNA"/>
</dbReference>
<dbReference type="AlphaFoldDB" id="A0AB39UMK2"/>
<dbReference type="EMBL" id="CP129675">
    <property type="protein sequence ID" value="XDS46762.1"/>
    <property type="molecule type" value="Genomic_DNA"/>
</dbReference>
<feature type="domain" description="Methyltransferase" evidence="3">
    <location>
        <begin position="103"/>
        <end position="195"/>
    </location>
</feature>
<evidence type="ECO:0000256" key="2">
    <source>
        <dbReference type="PIRSR" id="PIRSR018249-2"/>
    </source>
</evidence>
<dbReference type="Gene3D" id="3.40.50.150">
    <property type="entry name" value="Vaccinia Virus protein VP39"/>
    <property type="match status" value="1"/>
</dbReference>
<evidence type="ECO:0000256" key="1">
    <source>
        <dbReference type="PIRSR" id="PIRSR018249-1"/>
    </source>
</evidence>
<dbReference type="GO" id="GO:0046872">
    <property type="term" value="F:metal ion binding"/>
    <property type="evidence" value="ECO:0007669"/>
    <property type="project" value="UniProtKB-KW"/>
</dbReference>
<evidence type="ECO:0000313" key="5">
    <source>
        <dbReference type="EMBL" id="XDS46762.1"/>
    </source>
</evidence>
<protein>
    <submittedName>
        <fullName evidence="7">Methyltransferase domain-containing protein</fullName>
    </submittedName>
</protein>
<keyword evidence="7" id="KW-0808">Transferase</keyword>
<feature type="binding site" evidence="1">
    <location>
        <position position="40"/>
    </location>
    <ligand>
        <name>Zn(2+)</name>
        <dbReference type="ChEBI" id="CHEBI:29105"/>
    </ligand>
</feature>
<dbReference type="InterPro" id="IPR029063">
    <property type="entry name" value="SAM-dependent_MTases_sf"/>
</dbReference>
<dbReference type="EMBL" id="CP129682">
    <property type="protein sequence ID" value="XDS48532.1"/>
    <property type="molecule type" value="Genomic_DNA"/>
</dbReference>
<dbReference type="GO" id="GO:0032259">
    <property type="term" value="P:methylation"/>
    <property type="evidence" value="ECO:0007669"/>
    <property type="project" value="UniProtKB-KW"/>
</dbReference>
<keyword evidence="7" id="KW-0489">Methyltransferase</keyword>
<evidence type="ECO:0000259" key="4">
    <source>
        <dbReference type="Pfam" id="PF21302"/>
    </source>
</evidence>
<gene>
    <name evidence="7" type="ORF">QN062_05430</name>
    <name evidence="6" type="ORF">QN216_09440</name>
    <name evidence="5" type="ORF">QN217_01025</name>
</gene>
<feature type="binding site" evidence="2">
    <location>
        <position position="80"/>
    </location>
    <ligand>
        <name>S-adenosyl-L-methionine</name>
        <dbReference type="ChEBI" id="CHEBI:59789"/>
    </ligand>
</feature>
<feature type="binding site" evidence="2">
    <location>
        <position position="206"/>
    </location>
    <ligand>
        <name>S-adenosyl-L-methionine</name>
        <dbReference type="ChEBI" id="CHEBI:59789"/>
    </ligand>
</feature>
<feature type="binding site" evidence="1">
    <location>
        <position position="20"/>
    </location>
    <ligand>
        <name>Zn(2+)</name>
        <dbReference type="ChEBI" id="CHEBI:29105"/>
    </ligand>
</feature>
<evidence type="ECO:0000313" key="7">
    <source>
        <dbReference type="EMBL" id="XDS49860.1"/>
    </source>
</evidence>
<dbReference type="CDD" id="cd02440">
    <property type="entry name" value="AdoMet_MTases"/>
    <property type="match status" value="1"/>
</dbReference>
<organism evidence="7">
    <name type="scientific">Bifidobacterium fermentum</name>
    <dbReference type="NCBI Taxonomy" id="3059035"/>
    <lineage>
        <taxon>Bacteria</taxon>
        <taxon>Bacillati</taxon>
        <taxon>Actinomycetota</taxon>
        <taxon>Actinomycetes</taxon>
        <taxon>Bifidobacteriales</taxon>
        <taxon>Bifidobacteriaceae</taxon>
        <taxon>Bifidobacterium</taxon>
    </lineage>
</organism>
<evidence type="ECO:0000259" key="3">
    <source>
        <dbReference type="Pfam" id="PF13649"/>
    </source>
</evidence>
<proteinExistence type="predicted"/>
<accession>A0AB39UMK2</accession>
<feature type="domain" description="23S rRNA (guanine(745)-N(1))-methyltransferase N-terminal" evidence="4">
    <location>
        <begin position="18"/>
        <end position="53"/>
    </location>
</feature>
<dbReference type="InterPro" id="IPR048647">
    <property type="entry name" value="RlmA_N"/>
</dbReference>
<dbReference type="RefSeq" id="WP_369340831.1">
    <property type="nucleotide sequence ID" value="NZ_CP129675.1"/>
</dbReference>
<feature type="binding site" evidence="1">
    <location>
        <position position="36"/>
    </location>
    <ligand>
        <name>Zn(2+)</name>
        <dbReference type="ChEBI" id="CHEBI:29105"/>
    </ligand>
</feature>
<dbReference type="SUPFAM" id="SSF53335">
    <property type="entry name" value="S-adenosyl-L-methionine-dependent methyltransferases"/>
    <property type="match status" value="1"/>
</dbReference>
<keyword evidence="1" id="KW-0479">Metal-binding</keyword>
<feature type="binding site" evidence="1">
    <location>
        <position position="23"/>
    </location>
    <ligand>
        <name>Zn(2+)</name>
        <dbReference type="ChEBI" id="CHEBI:29105"/>
    </ligand>
</feature>
<evidence type="ECO:0000313" key="6">
    <source>
        <dbReference type="EMBL" id="XDS48532.1"/>
    </source>
</evidence>
<name>A0AB39UMK2_9BIFI</name>
<dbReference type="Pfam" id="PF13649">
    <property type="entry name" value="Methyltransf_25"/>
    <property type="match status" value="1"/>
</dbReference>
<dbReference type="InterPro" id="IPR041698">
    <property type="entry name" value="Methyltransf_25"/>
</dbReference>
<dbReference type="Pfam" id="PF21302">
    <property type="entry name" value="Zn_ribbon_RlmA"/>
    <property type="match status" value="1"/>
</dbReference>
<dbReference type="KEGG" id="bfk:QN062_05430"/>
<keyword evidence="1" id="KW-0862">Zinc</keyword>
<dbReference type="GO" id="GO:0008168">
    <property type="term" value="F:methyltransferase activity"/>
    <property type="evidence" value="ECO:0007669"/>
    <property type="project" value="UniProtKB-KW"/>
</dbReference>
<keyword evidence="2" id="KW-0949">S-adenosyl-L-methionine</keyword>
<sequence length="295" mass="32162">MIHMKPSIRKFLDAAGTFQCPICGDALAPSGTSLRCSRNHTFDIAAKGYASFLNSHRGHDGLYSQSFFENRSQALSTGLYDHIIRKVAEAVIPCMHSDGSALLDVGCGDGTLTKQLQRLVNTADAAAPAVPEASLYACDISAPAISIAARGGGNIRWFIADLAQLPLSNGSMNVITDIFSPANYGEFKRVLVPDGRLVKVVPGKNHLVELRETIAHSHQEKPDVYSNDDVFQGIERHCTIRQVSSATATIPLSSKQWERFLAMTPLMFHVRRSSIDLASLHELTIEAEIVEATMR</sequence>
<dbReference type="InterPro" id="IPR016718">
    <property type="entry name" value="rRNA_m1G-MeTrfase_A_prd"/>
</dbReference>